<evidence type="ECO:0000256" key="10">
    <source>
        <dbReference type="SAM" id="MobiDB-lite"/>
    </source>
</evidence>
<evidence type="ECO:0000256" key="6">
    <source>
        <dbReference type="ARBA" id="ARBA00023065"/>
    </source>
</evidence>
<comment type="similarity">
    <text evidence="2">Belongs to the ATPase g subunit family.</text>
</comment>
<evidence type="ECO:0000256" key="8">
    <source>
        <dbReference type="ARBA" id="ARBA00023136"/>
    </source>
</evidence>
<comment type="subcellular location">
    <subcellularLocation>
        <location evidence="1">Mitochondrion membrane</location>
    </subcellularLocation>
</comment>
<organism evidence="11 12">
    <name type="scientific">Zasmidium cellare</name>
    <name type="common">Wine cellar mold</name>
    <name type="synonym">Racodium cellare</name>
    <dbReference type="NCBI Taxonomy" id="395010"/>
    <lineage>
        <taxon>Eukaryota</taxon>
        <taxon>Fungi</taxon>
        <taxon>Dikarya</taxon>
        <taxon>Ascomycota</taxon>
        <taxon>Pezizomycotina</taxon>
        <taxon>Dothideomycetes</taxon>
        <taxon>Dothideomycetidae</taxon>
        <taxon>Mycosphaerellales</taxon>
        <taxon>Mycosphaerellaceae</taxon>
        <taxon>Zasmidium</taxon>
    </lineage>
</organism>
<keyword evidence="6" id="KW-0406">Ion transport</keyword>
<evidence type="ECO:0000313" key="12">
    <source>
        <dbReference type="Proteomes" id="UP001305779"/>
    </source>
</evidence>
<feature type="compositionally biased region" description="Low complexity" evidence="10">
    <location>
        <begin position="26"/>
        <end position="48"/>
    </location>
</feature>
<accession>A0ABR0ER77</accession>
<dbReference type="EMBL" id="JAXOVC010000003">
    <property type="protein sequence ID" value="KAK4503631.1"/>
    <property type="molecule type" value="Genomic_DNA"/>
</dbReference>
<reference evidence="11 12" key="1">
    <citation type="journal article" date="2023" name="G3 (Bethesda)">
        <title>A chromosome-level genome assembly of Zasmidium syzygii isolated from banana leaves.</title>
        <authorList>
            <person name="van Westerhoven A.C."/>
            <person name="Mehrabi R."/>
            <person name="Talebi R."/>
            <person name="Steentjes M.B.F."/>
            <person name="Corcolon B."/>
            <person name="Chong P.A."/>
            <person name="Kema G.H.J."/>
            <person name="Seidl M.F."/>
        </authorList>
    </citation>
    <scope>NUCLEOTIDE SEQUENCE [LARGE SCALE GENOMIC DNA]</scope>
    <source>
        <strain evidence="11 12">P124</strain>
    </source>
</reference>
<keyword evidence="8" id="KW-0472">Membrane</keyword>
<sequence>MASSLLPRLAMRQSVRLVAQRRAASTTSEAANAASKGATAAKETAESTVSKAQQGLSKVTSSAGPALSKAAASAQNAVSNVGGRTGAAINWVQGLIPHVVYYGKVVGELGRIIYTGRGMQPPTIQTVQSYLTPITNAVRNPSTFGTQTAKAAERTAETAVNNPQSFLTRLRNLDSATLTQVGIIGAETIGFFSIGEIIGRFKIIGYRGGHHEHH</sequence>
<dbReference type="InterPro" id="IPR006808">
    <property type="entry name" value="ATP_synth_F0_gsu_mt"/>
</dbReference>
<protein>
    <submittedName>
        <fullName evidence="11">Uncharacterized protein</fullName>
    </submittedName>
</protein>
<proteinExistence type="inferred from homology"/>
<comment type="caution">
    <text evidence="11">The sequence shown here is derived from an EMBL/GenBank/DDBJ whole genome shotgun (WGS) entry which is preliminary data.</text>
</comment>
<evidence type="ECO:0000256" key="1">
    <source>
        <dbReference type="ARBA" id="ARBA00004325"/>
    </source>
</evidence>
<evidence type="ECO:0000256" key="3">
    <source>
        <dbReference type="ARBA" id="ARBA00022448"/>
    </source>
</evidence>
<feature type="region of interest" description="Disordered" evidence="10">
    <location>
        <begin position="26"/>
        <end position="56"/>
    </location>
</feature>
<keyword evidence="5" id="KW-0375">Hydrogen ion transport</keyword>
<name>A0ABR0ER77_ZASCE</name>
<keyword evidence="12" id="KW-1185">Reference proteome</keyword>
<keyword evidence="3" id="KW-0813">Transport</keyword>
<evidence type="ECO:0000256" key="4">
    <source>
        <dbReference type="ARBA" id="ARBA00022547"/>
    </source>
</evidence>
<dbReference type="Pfam" id="PF04718">
    <property type="entry name" value="ATP-synt_G"/>
    <property type="match status" value="1"/>
</dbReference>
<evidence type="ECO:0000256" key="5">
    <source>
        <dbReference type="ARBA" id="ARBA00022781"/>
    </source>
</evidence>
<evidence type="ECO:0000256" key="7">
    <source>
        <dbReference type="ARBA" id="ARBA00023128"/>
    </source>
</evidence>
<dbReference type="Proteomes" id="UP001305779">
    <property type="component" value="Unassembled WGS sequence"/>
</dbReference>
<evidence type="ECO:0000256" key="9">
    <source>
        <dbReference type="ARBA" id="ARBA00023310"/>
    </source>
</evidence>
<gene>
    <name evidence="11" type="ORF">PRZ48_004546</name>
</gene>
<keyword evidence="9" id="KW-0066">ATP synthesis</keyword>
<keyword evidence="4" id="KW-0138">CF(0)</keyword>
<evidence type="ECO:0000313" key="11">
    <source>
        <dbReference type="EMBL" id="KAK4503631.1"/>
    </source>
</evidence>
<keyword evidence="7" id="KW-0496">Mitochondrion</keyword>
<evidence type="ECO:0000256" key="2">
    <source>
        <dbReference type="ARBA" id="ARBA00005699"/>
    </source>
</evidence>